<dbReference type="EMBL" id="UYYB01020410">
    <property type="protein sequence ID" value="VDM71441.1"/>
    <property type="molecule type" value="Genomic_DNA"/>
</dbReference>
<dbReference type="InterPro" id="IPR000719">
    <property type="entry name" value="Prot_kinase_dom"/>
</dbReference>
<dbReference type="PROSITE" id="PS00108">
    <property type="entry name" value="PROTEIN_KINASE_ST"/>
    <property type="match status" value="1"/>
</dbReference>
<evidence type="ECO:0000256" key="4">
    <source>
        <dbReference type="ARBA" id="ARBA00022840"/>
    </source>
</evidence>
<dbReference type="SMART" id="SM00219">
    <property type="entry name" value="TyrKc"/>
    <property type="match status" value="1"/>
</dbReference>
<keyword evidence="7" id="KW-1185">Reference proteome</keyword>
<dbReference type="SUPFAM" id="SSF56112">
    <property type="entry name" value="Protein kinase-like (PK-like)"/>
    <property type="match status" value="1"/>
</dbReference>
<dbReference type="GO" id="GO:0006950">
    <property type="term" value="P:response to stress"/>
    <property type="evidence" value="ECO:0007669"/>
    <property type="project" value="UniProtKB-ARBA"/>
</dbReference>
<sequence>MFCRVRAPISSYYFSLDYHTSTYLILYFYFSYQKVIKHILQSGELCEVAQKMLEPVNPGPGARPSAVAAFKAAADKWRRDALEFASRAYCTSRQELNLLSRLKHSNIVCLIGVCVSPLSLIFELAPLGALNQLLASHRKSGARLGLSVLRDSAVQVAKALEYLHSAHIIYRDLKSENVLVWRFPSPFGPQTD</sequence>
<keyword evidence="4" id="KW-0067">ATP-binding</keyword>
<dbReference type="Proteomes" id="UP000270094">
    <property type="component" value="Unassembled WGS sequence"/>
</dbReference>
<dbReference type="OrthoDB" id="10252328at2759"/>
<dbReference type="InterPro" id="IPR011009">
    <property type="entry name" value="Kinase-like_dom_sf"/>
</dbReference>
<reference evidence="6 7" key="1">
    <citation type="submission" date="2018-11" db="EMBL/GenBank/DDBJ databases">
        <authorList>
            <consortium name="Pathogen Informatics"/>
        </authorList>
    </citation>
    <scope>NUCLEOTIDE SEQUENCE [LARGE SCALE GENOMIC DNA]</scope>
</reference>
<dbReference type="Pfam" id="PF07714">
    <property type="entry name" value="PK_Tyr_Ser-Thr"/>
    <property type="match status" value="1"/>
</dbReference>
<dbReference type="InterPro" id="IPR051681">
    <property type="entry name" value="Ser/Thr_Kinases-Pseudokinases"/>
</dbReference>
<evidence type="ECO:0000256" key="1">
    <source>
        <dbReference type="ARBA" id="ARBA00022679"/>
    </source>
</evidence>
<dbReference type="GO" id="GO:0005524">
    <property type="term" value="F:ATP binding"/>
    <property type="evidence" value="ECO:0007669"/>
    <property type="project" value="UniProtKB-KW"/>
</dbReference>
<name>A0A3P7IE13_STRVU</name>
<dbReference type="GO" id="GO:0004674">
    <property type="term" value="F:protein serine/threonine kinase activity"/>
    <property type="evidence" value="ECO:0007669"/>
    <property type="project" value="TreeGrafter"/>
</dbReference>
<evidence type="ECO:0000313" key="7">
    <source>
        <dbReference type="Proteomes" id="UP000270094"/>
    </source>
</evidence>
<dbReference type="InterPro" id="IPR001245">
    <property type="entry name" value="Ser-Thr/Tyr_kinase_cat_dom"/>
</dbReference>
<protein>
    <recommendedName>
        <fullName evidence="5">Protein kinase domain-containing protein</fullName>
    </recommendedName>
</protein>
<keyword evidence="2" id="KW-0547">Nucleotide-binding</keyword>
<feature type="domain" description="Protein kinase" evidence="5">
    <location>
        <begin position="34"/>
        <end position="192"/>
    </location>
</feature>
<organism evidence="6 7">
    <name type="scientific">Strongylus vulgaris</name>
    <name type="common">Blood worm</name>
    <dbReference type="NCBI Taxonomy" id="40348"/>
    <lineage>
        <taxon>Eukaryota</taxon>
        <taxon>Metazoa</taxon>
        <taxon>Ecdysozoa</taxon>
        <taxon>Nematoda</taxon>
        <taxon>Chromadorea</taxon>
        <taxon>Rhabditida</taxon>
        <taxon>Rhabditina</taxon>
        <taxon>Rhabditomorpha</taxon>
        <taxon>Strongyloidea</taxon>
        <taxon>Strongylidae</taxon>
        <taxon>Strongylus</taxon>
    </lineage>
</organism>
<evidence type="ECO:0000259" key="5">
    <source>
        <dbReference type="PROSITE" id="PS50011"/>
    </source>
</evidence>
<dbReference type="AlphaFoldDB" id="A0A3P7IE13"/>
<gene>
    <name evidence="6" type="ORF">SVUK_LOCUS6439</name>
</gene>
<feature type="non-terminal residue" evidence="6">
    <location>
        <position position="192"/>
    </location>
</feature>
<dbReference type="Gene3D" id="1.10.510.10">
    <property type="entry name" value="Transferase(Phosphotransferase) domain 1"/>
    <property type="match status" value="1"/>
</dbReference>
<evidence type="ECO:0000256" key="3">
    <source>
        <dbReference type="ARBA" id="ARBA00022777"/>
    </source>
</evidence>
<dbReference type="InterPro" id="IPR020635">
    <property type="entry name" value="Tyr_kinase_cat_dom"/>
</dbReference>
<dbReference type="PANTHER" id="PTHR44329:SF288">
    <property type="entry name" value="MITOGEN-ACTIVATED PROTEIN KINASE KINASE KINASE 20"/>
    <property type="match status" value="1"/>
</dbReference>
<keyword evidence="1" id="KW-0808">Transferase</keyword>
<accession>A0A3P7IE13</accession>
<dbReference type="InterPro" id="IPR008271">
    <property type="entry name" value="Ser/Thr_kinase_AS"/>
</dbReference>
<dbReference type="PROSITE" id="PS50011">
    <property type="entry name" value="PROTEIN_KINASE_DOM"/>
    <property type="match status" value="1"/>
</dbReference>
<dbReference type="PANTHER" id="PTHR44329">
    <property type="entry name" value="SERINE/THREONINE-PROTEIN KINASE TNNI3K-RELATED"/>
    <property type="match status" value="1"/>
</dbReference>
<dbReference type="GO" id="GO:0004713">
    <property type="term" value="F:protein tyrosine kinase activity"/>
    <property type="evidence" value="ECO:0007669"/>
    <property type="project" value="InterPro"/>
</dbReference>
<proteinExistence type="predicted"/>
<evidence type="ECO:0000313" key="6">
    <source>
        <dbReference type="EMBL" id="VDM71441.1"/>
    </source>
</evidence>
<evidence type="ECO:0000256" key="2">
    <source>
        <dbReference type="ARBA" id="ARBA00022741"/>
    </source>
</evidence>
<keyword evidence="3" id="KW-0418">Kinase</keyword>